<keyword evidence="5 6" id="KW-0472">Membrane</keyword>
<feature type="domain" description="VTT" evidence="7">
    <location>
        <begin position="52"/>
        <end position="167"/>
    </location>
</feature>
<feature type="transmembrane region" description="Helical" evidence="6">
    <location>
        <begin position="6"/>
        <end position="32"/>
    </location>
</feature>
<dbReference type="EMBL" id="CAFAAA010000060">
    <property type="protein sequence ID" value="CAB4788656.1"/>
    <property type="molecule type" value="Genomic_DNA"/>
</dbReference>
<dbReference type="GO" id="GO:0005886">
    <property type="term" value="C:plasma membrane"/>
    <property type="evidence" value="ECO:0007669"/>
    <property type="project" value="UniProtKB-SubCell"/>
</dbReference>
<dbReference type="PANTHER" id="PTHR30353:SF0">
    <property type="entry name" value="TRANSMEMBRANE PROTEIN"/>
    <property type="match status" value="1"/>
</dbReference>
<dbReference type="Pfam" id="PF09335">
    <property type="entry name" value="VTT_dom"/>
    <property type="match status" value="1"/>
</dbReference>
<feature type="transmembrane region" description="Helical" evidence="6">
    <location>
        <begin position="39"/>
        <end position="58"/>
    </location>
</feature>
<reference evidence="8" key="1">
    <citation type="submission" date="2020-05" db="EMBL/GenBank/DDBJ databases">
        <authorList>
            <person name="Chiriac C."/>
            <person name="Salcher M."/>
            <person name="Ghai R."/>
            <person name="Kavagutti S V."/>
        </authorList>
    </citation>
    <scope>NUCLEOTIDE SEQUENCE</scope>
</reference>
<keyword evidence="3 6" id="KW-0812">Transmembrane</keyword>
<evidence type="ECO:0000313" key="10">
    <source>
        <dbReference type="EMBL" id="CAB4838460.1"/>
    </source>
</evidence>
<feature type="transmembrane region" description="Helical" evidence="6">
    <location>
        <begin position="151"/>
        <end position="169"/>
    </location>
</feature>
<evidence type="ECO:0000259" key="7">
    <source>
        <dbReference type="Pfam" id="PF09335"/>
    </source>
</evidence>
<evidence type="ECO:0000256" key="1">
    <source>
        <dbReference type="ARBA" id="ARBA00004651"/>
    </source>
</evidence>
<evidence type="ECO:0000313" key="11">
    <source>
        <dbReference type="EMBL" id="CAB5041954.1"/>
    </source>
</evidence>
<dbReference type="InterPro" id="IPR032818">
    <property type="entry name" value="DedA-like"/>
</dbReference>
<dbReference type="AlphaFoldDB" id="A0A6J6RRW5"/>
<accession>A0A6J6RRW5</accession>
<sequence>MNLFDAHSIIADLGLLGIVAIIFAETGLLVGLAFPGDSLLFLAGVAASGSGAAILGGAHLSPLALFLLAPIAAVTGAQVGHWFGHKYGRTIFAKPEGRVFNHQKVVATEKWLRKYGPGKAIILARFVPFIRTLLNPMCGVVGIPAKTFFKWNLIGGIIWTQLVIGLGFLLGEKLKGSVDKYLLPVVAIIVVVSLVPVLIELFREWQTKKHHK</sequence>
<gene>
    <name evidence="8" type="ORF">UFOPK2662_01021</name>
    <name evidence="9" type="ORF">UFOPK2942_01235</name>
    <name evidence="10" type="ORF">UFOPK3232_00587</name>
    <name evidence="11" type="ORF">UFOPK4242_00636</name>
</gene>
<dbReference type="EMBL" id="CAFBQC010000024">
    <property type="protein sequence ID" value="CAB5041954.1"/>
    <property type="molecule type" value="Genomic_DNA"/>
</dbReference>
<organism evidence="8">
    <name type="scientific">freshwater metagenome</name>
    <dbReference type="NCBI Taxonomy" id="449393"/>
    <lineage>
        <taxon>unclassified sequences</taxon>
        <taxon>metagenomes</taxon>
        <taxon>ecological metagenomes</taxon>
    </lineage>
</organism>
<evidence type="ECO:0000313" key="9">
    <source>
        <dbReference type="EMBL" id="CAB4788656.1"/>
    </source>
</evidence>
<dbReference type="InterPro" id="IPR032816">
    <property type="entry name" value="VTT_dom"/>
</dbReference>
<evidence type="ECO:0000256" key="2">
    <source>
        <dbReference type="ARBA" id="ARBA00022475"/>
    </source>
</evidence>
<evidence type="ECO:0000313" key="8">
    <source>
        <dbReference type="EMBL" id="CAB4725176.1"/>
    </source>
</evidence>
<keyword evidence="2" id="KW-1003">Cell membrane</keyword>
<protein>
    <submittedName>
        <fullName evidence="8">Unannotated protein</fullName>
    </submittedName>
</protein>
<proteinExistence type="predicted"/>
<keyword evidence="4 6" id="KW-1133">Transmembrane helix</keyword>
<dbReference type="EMBL" id="CAEZYI010000068">
    <property type="protein sequence ID" value="CAB4725176.1"/>
    <property type="molecule type" value="Genomic_DNA"/>
</dbReference>
<dbReference type="PANTHER" id="PTHR30353">
    <property type="entry name" value="INNER MEMBRANE PROTEIN DEDA-RELATED"/>
    <property type="match status" value="1"/>
</dbReference>
<dbReference type="EMBL" id="CAFARE010000016">
    <property type="protein sequence ID" value="CAB4838460.1"/>
    <property type="molecule type" value="Genomic_DNA"/>
</dbReference>
<evidence type="ECO:0000256" key="4">
    <source>
        <dbReference type="ARBA" id="ARBA00022989"/>
    </source>
</evidence>
<comment type="subcellular location">
    <subcellularLocation>
        <location evidence="1">Cell membrane</location>
        <topology evidence="1">Multi-pass membrane protein</topology>
    </subcellularLocation>
</comment>
<evidence type="ECO:0000256" key="6">
    <source>
        <dbReference type="SAM" id="Phobius"/>
    </source>
</evidence>
<feature type="transmembrane region" description="Helical" evidence="6">
    <location>
        <begin position="64"/>
        <end position="84"/>
    </location>
</feature>
<name>A0A6J6RRW5_9ZZZZ</name>
<feature type="transmembrane region" description="Helical" evidence="6">
    <location>
        <begin position="181"/>
        <end position="202"/>
    </location>
</feature>
<evidence type="ECO:0000256" key="5">
    <source>
        <dbReference type="ARBA" id="ARBA00023136"/>
    </source>
</evidence>
<evidence type="ECO:0000256" key="3">
    <source>
        <dbReference type="ARBA" id="ARBA00022692"/>
    </source>
</evidence>